<dbReference type="Proteomes" id="UP001158986">
    <property type="component" value="Unassembled WGS sequence"/>
</dbReference>
<name>A0ABN8CQ50_9STRA</name>
<feature type="chain" id="PRO_5047479968" evidence="1">
    <location>
        <begin position="24"/>
        <end position="111"/>
    </location>
</feature>
<feature type="signal peptide" evidence="1">
    <location>
        <begin position="1"/>
        <end position="23"/>
    </location>
</feature>
<proteinExistence type="predicted"/>
<keyword evidence="1" id="KW-0732">Signal</keyword>
<evidence type="ECO:0000256" key="1">
    <source>
        <dbReference type="SAM" id="SignalP"/>
    </source>
</evidence>
<evidence type="ECO:0000313" key="3">
    <source>
        <dbReference type="Proteomes" id="UP001158986"/>
    </source>
</evidence>
<comment type="caution">
    <text evidence="2">The sequence shown here is derived from an EMBL/GenBank/DDBJ whole genome shotgun (WGS) entry which is preliminary data.</text>
</comment>
<gene>
    <name evidence="2" type="ORF">PBS001_LOCUS1337</name>
</gene>
<reference evidence="2 3" key="1">
    <citation type="submission" date="2021-11" db="EMBL/GenBank/DDBJ databases">
        <authorList>
            <person name="Islam A."/>
            <person name="Islam S."/>
            <person name="Flora M.S."/>
            <person name="Rahman M."/>
            <person name="Ziaur R.M."/>
            <person name="Epstein J.H."/>
            <person name="Hassan M."/>
            <person name="Klassen M."/>
            <person name="Woodard K."/>
            <person name="Webb A."/>
            <person name="Webby R.J."/>
            <person name="El Zowalaty M.E."/>
        </authorList>
    </citation>
    <scope>NUCLEOTIDE SEQUENCE [LARGE SCALE GENOMIC DNA]</scope>
    <source>
        <strain evidence="2">Pbs1</strain>
    </source>
</reference>
<organism evidence="2 3">
    <name type="scientific">Peronospora belbahrii</name>
    <dbReference type="NCBI Taxonomy" id="622444"/>
    <lineage>
        <taxon>Eukaryota</taxon>
        <taxon>Sar</taxon>
        <taxon>Stramenopiles</taxon>
        <taxon>Oomycota</taxon>
        <taxon>Peronosporomycetes</taxon>
        <taxon>Peronosporales</taxon>
        <taxon>Peronosporaceae</taxon>
        <taxon>Peronospora</taxon>
    </lineage>
</organism>
<keyword evidence="3" id="KW-1185">Reference proteome</keyword>
<sequence length="111" mass="11850">MRIRTFGVFLVMLGIMTITFVSANNMAIVNNGNVSSSSDNETVAQLLSNVQVAVADDPALAHMFNISDASQMSEEELTTLLQGILTASLSGSLNSMNPEKWTEDASGAECY</sequence>
<accession>A0ABN8CQ50</accession>
<dbReference type="EMBL" id="CAKLCB010000078">
    <property type="protein sequence ID" value="CAH0514593.1"/>
    <property type="molecule type" value="Genomic_DNA"/>
</dbReference>
<evidence type="ECO:0000313" key="2">
    <source>
        <dbReference type="EMBL" id="CAH0514593.1"/>
    </source>
</evidence>
<protein>
    <submittedName>
        <fullName evidence="2">Uncharacterized protein</fullName>
    </submittedName>
</protein>